<organism evidence="2 3">
    <name type="scientific">Cymbomonas tetramitiformis</name>
    <dbReference type="NCBI Taxonomy" id="36881"/>
    <lineage>
        <taxon>Eukaryota</taxon>
        <taxon>Viridiplantae</taxon>
        <taxon>Chlorophyta</taxon>
        <taxon>Pyramimonadophyceae</taxon>
        <taxon>Pyramimonadales</taxon>
        <taxon>Pyramimonadaceae</taxon>
        <taxon>Cymbomonas</taxon>
    </lineage>
</organism>
<keyword evidence="3" id="KW-1185">Reference proteome</keyword>
<dbReference type="Pfam" id="PF01476">
    <property type="entry name" value="LysM"/>
    <property type="match status" value="1"/>
</dbReference>
<dbReference type="InterPro" id="IPR018392">
    <property type="entry name" value="LysM"/>
</dbReference>
<protein>
    <recommendedName>
        <fullName evidence="1">LysM domain-containing protein</fullName>
    </recommendedName>
</protein>
<gene>
    <name evidence="2" type="ORF">CYMTET_20359</name>
</gene>
<reference evidence="2 3" key="1">
    <citation type="journal article" date="2015" name="Genome Biol. Evol.">
        <title>Comparative Genomics of a Bacterivorous Green Alga Reveals Evolutionary Causalities and Consequences of Phago-Mixotrophic Mode of Nutrition.</title>
        <authorList>
            <person name="Burns J.A."/>
            <person name="Paasch A."/>
            <person name="Narechania A."/>
            <person name="Kim E."/>
        </authorList>
    </citation>
    <scope>NUCLEOTIDE SEQUENCE [LARGE SCALE GENOMIC DNA]</scope>
    <source>
        <strain evidence="2 3">PLY_AMNH</strain>
    </source>
</reference>
<name>A0AAE0G5K7_9CHLO</name>
<dbReference type="AlphaFoldDB" id="A0AAE0G5K7"/>
<sequence length="248" mass="27221">MLALKTSKILSHRLFGRQVRSQVSRVRARGRGLTVQNFFRNNNYEPYIVQSGDTLYNISLSTGASLRELIAANNIRNPDVIIAGKQIQLPAAKSARAAPSLSASKQAEYTVAQVVPASPRVAAGPTHVGGGVAKWVVAAFVCFWGVWHAMKVAKAKAKQELAAKAILMKERQQYWRRVLDAAEGAEFERPKDVSDMQVSTVGSGNIEQRWDSVLDLGTIFQFTRFLGKSRAVRCHEAAMVSSSYPTTT</sequence>
<dbReference type="SUPFAM" id="SSF54106">
    <property type="entry name" value="LysM domain"/>
    <property type="match status" value="1"/>
</dbReference>
<dbReference type="Proteomes" id="UP001190700">
    <property type="component" value="Unassembled WGS sequence"/>
</dbReference>
<dbReference type="EMBL" id="LGRX02009874">
    <property type="protein sequence ID" value="KAK3271281.1"/>
    <property type="molecule type" value="Genomic_DNA"/>
</dbReference>
<dbReference type="CDD" id="cd00118">
    <property type="entry name" value="LysM"/>
    <property type="match status" value="1"/>
</dbReference>
<dbReference type="Gene3D" id="3.10.350.10">
    <property type="entry name" value="LysM domain"/>
    <property type="match status" value="1"/>
</dbReference>
<proteinExistence type="predicted"/>
<dbReference type="InterPro" id="IPR036779">
    <property type="entry name" value="LysM_dom_sf"/>
</dbReference>
<evidence type="ECO:0000313" key="2">
    <source>
        <dbReference type="EMBL" id="KAK3271281.1"/>
    </source>
</evidence>
<dbReference type="PROSITE" id="PS51782">
    <property type="entry name" value="LYSM"/>
    <property type="match status" value="1"/>
</dbReference>
<comment type="caution">
    <text evidence="2">The sequence shown here is derived from an EMBL/GenBank/DDBJ whole genome shotgun (WGS) entry which is preliminary data.</text>
</comment>
<evidence type="ECO:0000259" key="1">
    <source>
        <dbReference type="PROSITE" id="PS51782"/>
    </source>
</evidence>
<accession>A0AAE0G5K7</accession>
<dbReference type="SMART" id="SM00257">
    <property type="entry name" value="LysM"/>
    <property type="match status" value="1"/>
</dbReference>
<evidence type="ECO:0000313" key="3">
    <source>
        <dbReference type="Proteomes" id="UP001190700"/>
    </source>
</evidence>
<feature type="domain" description="LysM" evidence="1">
    <location>
        <begin position="45"/>
        <end position="89"/>
    </location>
</feature>